<comment type="caution">
    <text evidence="6">The sequence shown here is derived from an EMBL/GenBank/DDBJ whole genome shotgun (WGS) entry which is preliminary data.</text>
</comment>
<evidence type="ECO:0000256" key="2">
    <source>
        <dbReference type="ARBA" id="ARBA00022771"/>
    </source>
</evidence>
<dbReference type="PANTHER" id="PTHR28082:SF1">
    <property type="entry name" value="HELPER OF TIM PROTEIN 13"/>
    <property type="match status" value="1"/>
</dbReference>
<dbReference type="SUPFAM" id="SSF161219">
    <property type="entry name" value="CHY zinc finger-like"/>
    <property type="match status" value="1"/>
</dbReference>
<protein>
    <recommendedName>
        <fullName evidence="5">CHY-type domain-containing protein</fullName>
    </recommendedName>
</protein>
<dbReference type="PROSITE" id="PS51266">
    <property type="entry name" value="ZF_CHY"/>
    <property type="match status" value="1"/>
</dbReference>
<dbReference type="GO" id="GO:0008270">
    <property type="term" value="F:zinc ion binding"/>
    <property type="evidence" value="ECO:0007669"/>
    <property type="project" value="UniProtKB-KW"/>
</dbReference>
<dbReference type="GO" id="GO:0005758">
    <property type="term" value="C:mitochondrial intermembrane space"/>
    <property type="evidence" value="ECO:0007669"/>
    <property type="project" value="TreeGrafter"/>
</dbReference>
<accession>A0A9N9Y0G2</accession>
<feature type="domain" description="CHY-type" evidence="5">
    <location>
        <begin position="33"/>
        <end position="114"/>
    </location>
</feature>
<keyword evidence="1" id="KW-0479">Metal-binding</keyword>
<dbReference type="InterPro" id="IPR037274">
    <property type="entry name" value="Znf_CHY_sf"/>
</dbReference>
<evidence type="ECO:0000256" key="4">
    <source>
        <dbReference type="PROSITE-ProRule" id="PRU00601"/>
    </source>
</evidence>
<dbReference type="GO" id="GO:0045041">
    <property type="term" value="P:protein import into mitochondrial intermembrane space"/>
    <property type="evidence" value="ECO:0007669"/>
    <property type="project" value="TreeGrafter"/>
</dbReference>
<gene>
    <name evidence="6" type="ORF">CBYS24578_00013266</name>
</gene>
<evidence type="ECO:0000256" key="1">
    <source>
        <dbReference type="ARBA" id="ARBA00022723"/>
    </source>
</evidence>
<evidence type="ECO:0000256" key="3">
    <source>
        <dbReference type="ARBA" id="ARBA00022833"/>
    </source>
</evidence>
<dbReference type="InterPro" id="IPR052604">
    <property type="entry name" value="Mito_Tim_assembly_helper"/>
</dbReference>
<dbReference type="InterPro" id="IPR008913">
    <property type="entry name" value="Znf_CHY"/>
</dbReference>
<dbReference type="PANTHER" id="PTHR28082">
    <property type="entry name" value="ZINC FINGER PROTEIN"/>
    <property type="match status" value="1"/>
</dbReference>
<keyword evidence="2 4" id="KW-0863">Zinc-finger</keyword>
<organism evidence="6 7">
    <name type="scientific">Clonostachys byssicola</name>
    <dbReference type="NCBI Taxonomy" id="160290"/>
    <lineage>
        <taxon>Eukaryota</taxon>
        <taxon>Fungi</taxon>
        <taxon>Dikarya</taxon>
        <taxon>Ascomycota</taxon>
        <taxon>Pezizomycotina</taxon>
        <taxon>Sordariomycetes</taxon>
        <taxon>Hypocreomycetidae</taxon>
        <taxon>Hypocreales</taxon>
        <taxon>Bionectriaceae</taxon>
        <taxon>Clonostachys</taxon>
    </lineage>
</organism>
<dbReference type="AlphaFoldDB" id="A0A9N9Y0G2"/>
<sequence>MPEAETSAPANQAISSASLTATAGEAAVVHGLEVTRLTQCAHWHSDRDIIAIRHKCCGRYYACISCHEALAQHESAVWPRNERDAKAILCGNCRGELSIDEYLSCGSTCPKCKAAFNPGCANHYDLYFEMDSTLTFIMTTVTSTNTMTTPTITITNTLICLTITIVTIHTITTATTPIHLKSLISPIALITLIPRHRLVTLPMGQGLVFLPRRTLKAMGR</sequence>
<dbReference type="Proteomes" id="UP000754883">
    <property type="component" value="Unassembled WGS sequence"/>
</dbReference>
<dbReference type="Pfam" id="PF05495">
    <property type="entry name" value="zf-CHY"/>
    <property type="match status" value="1"/>
</dbReference>
<evidence type="ECO:0000313" key="7">
    <source>
        <dbReference type="Proteomes" id="UP000754883"/>
    </source>
</evidence>
<dbReference type="OrthoDB" id="411372at2759"/>
<keyword evidence="3" id="KW-0862">Zinc</keyword>
<proteinExistence type="predicted"/>
<keyword evidence="7" id="KW-1185">Reference proteome</keyword>
<evidence type="ECO:0000259" key="5">
    <source>
        <dbReference type="PROSITE" id="PS51266"/>
    </source>
</evidence>
<reference evidence="6" key="1">
    <citation type="submission" date="2021-10" db="EMBL/GenBank/DDBJ databases">
        <authorList>
            <person name="Piombo E."/>
        </authorList>
    </citation>
    <scope>NUCLEOTIDE SEQUENCE</scope>
</reference>
<dbReference type="EMBL" id="CABFNO020001340">
    <property type="protein sequence ID" value="CAG9982461.1"/>
    <property type="molecule type" value="Genomic_DNA"/>
</dbReference>
<name>A0A9N9Y0G2_9HYPO</name>
<evidence type="ECO:0000313" key="6">
    <source>
        <dbReference type="EMBL" id="CAG9982461.1"/>
    </source>
</evidence>